<reference evidence="2 6" key="1">
    <citation type="submission" date="2017-01" db="EMBL/GenBank/DDBJ databases">
        <title>Complete Genome Sequence of Vibrio vulnificus FORC_053.</title>
        <authorList>
            <consortium name="Food-borne Pathogen Omics Research Center"/>
            <person name="Chung H.Y."/>
            <person name="Na E.J."/>
            <person name="Song J.S."/>
            <person name="Kim H."/>
            <person name="Lee J.-H."/>
            <person name="Ryu S."/>
            <person name="Choi S.H."/>
        </authorList>
    </citation>
    <scope>NUCLEOTIDE SEQUENCE [LARGE SCALE GENOMIC DNA]</scope>
    <source>
        <strain evidence="2 6">FORC_053</strain>
    </source>
</reference>
<dbReference type="EMBL" id="PDGH01000124">
    <property type="protein sequence ID" value="POB44605.1"/>
    <property type="molecule type" value="Genomic_DNA"/>
</dbReference>
<name>A0A1V8MS16_VIBVL</name>
<dbReference type="EMBL" id="CP019291">
    <property type="protein sequence ID" value="AXX61817.1"/>
    <property type="molecule type" value="Genomic_DNA"/>
</dbReference>
<protein>
    <submittedName>
        <fullName evidence="2">Arginine/ornithine antiporter ArcD</fullName>
    </submittedName>
    <submittedName>
        <fullName evidence="4">DUF1294 domain-containing protein</fullName>
    </submittedName>
</protein>
<dbReference type="RefSeq" id="WP_011081012.1">
    <property type="nucleotide sequence ID" value="NZ_AP026553.1"/>
</dbReference>
<dbReference type="AlphaFoldDB" id="A0A1V8MS16"/>
<feature type="transmembrane region" description="Helical" evidence="1">
    <location>
        <begin position="95"/>
        <end position="115"/>
    </location>
</feature>
<dbReference type="EMBL" id="DACRBY010000012">
    <property type="protein sequence ID" value="HAS8540375.1"/>
    <property type="molecule type" value="Genomic_DNA"/>
</dbReference>
<evidence type="ECO:0000313" key="6">
    <source>
        <dbReference type="Proteomes" id="UP000263418"/>
    </source>
</evidence>
<dbReference type="InterPro" id="IPR010718">
    <property type="entry name" value="DUF1294"/>
</dbReference>
<reference evidence="4 5" key="2">
    <citation type="journal article" date="2018" name="Front. Microbiol.">
        <title>Phylogeny of Vibrio vulnificus from the Analysis of the Core-Genome: Implications for Intra-Species Taxonomy.</title>
        <authorList>
            <person name="Roig F.J."/>
            <person name="Gonzalez-Candelas F."/>
            <person name="Sanjuan E."/>
            <person name="Fouz B."/>
            <person name="Feil E.J."/>
            <person name="Llorens C."/>
            <person name="Baker-Austin C."/>
            <person name="Oliver J.D."/>
            <person name="Danin-Poleg Y."/>
            <person name="Gibas C.J."/>
            <person name="Kashi Y."/>
            <person name="Gulig P.A."/>
            <person name="Morrison S.S."/>
            <person name="Amaro C."/>
        </authorList>
    </citation>
    <scope>NUCLEOTIDE SEQUENCE [LARGE SCALE GENOMIC DNA]</scope>
    <source>
        <strain evidence="4 5">CECT4608</strain>
    </source>
</reference>
<dbReference type="Proteomes" id="UP000863257">
    <property type="component" value="Unassembled WGS sequence"/>
</dbReference>
<gene>
    <name evidence="4" type="ORF">CRN52_18575</name>
    <name evidence="2" type="ORF">FORC53_3478</name>
    <name evidence="3" type="ORF">I7730_11320</name>
</gene>
<proteinExistence type="predicted"/>
<feature type="transmembrane region" description="Helical" evidence="1">
    <location>
        <begin position="159"/>
        <end position="177"/>
    </location>
</feature>
<evidence type="ECO:0000313" key="3">
    <source>
        <dbReference type="EMBL" id="HAS8540375.1"/>
    </source>
</evidence>
<evidence type="ECO:0000313" key="4">
    <source>
        <dbReference type="EMBL" id="POB44605.1"/>
    </source>
</evidence>
<dbReference type="Gene3D" id="2.40.50.140">
    <property type="entry name" value="Nucleic acid-binding proteins"/>
    <property type="match status" value="1"/>
</dbReference>
<organism evidence="4 5">
    <name type="scientific">Vibrio vulnificus</name>
    <dbReference type="NCBI Taxonomy" id="672"/>
    <lineage>
        <taxon>Bacteria</taxon>
        <taxon>Pseudomonadati</taxon>
        <taxon>Pseudomonadota</taxon>
        <taxon>Gammaproteobacteria</taxon>
        <taxon>Vibrionales</taxon>
        <taxon>Vibrionaceae</taxon>
        <taxon>Vibrio</taxon>
    </lineage>
</organism>
<feature type="transmembrane region" description="Helical" evidence="1">
    <location>
        <begin position="127"/>
        <end position="147"/>
    </location>
</feature>
<evidence type="ECO:0000256" key="1">
    <source>
        <dbReference type="SAM" id="Phobius"/>
    </source>
</evidence>
<keyword evidence="1" id="KW-1133">Transmembrane helix</keyword>
<dbReference type="OMA" id="QDTWRIK"/>
<keyword evidence="1" id="KW-0812">Transmembrane</keyword>
<dbReference type="InterPro" id="IPR012340">
    <property type="entry name" value="NA-bd_OB-fold"/>
</dbReference>
<keyword evidence="1" id="KW-0472">Membrane</keyword>
<dbReference type="Proteomes" id="UP000237466">
    <property type="component" value="Unassembled WGS sequence"/>
</dbReference>
<reference evidence="3" key="3">
    <citation type="journal article" date="2018" name="Genome Biol.">
        <title>SKESA: strategic k-mer extension for scrupulous assemblies.</title>
        <authorList>
            <person name="Souvorov A."/>
            <person name="Agarwala R."/>
            <person name="Lipman D.J."/>
        </authorList>
    </citation>
    <scope>NUCLEOTIDE SEQUENCE</scope>
    <source>
        <strain evidence="3">BCW_3452</strain>
    </source>
</reference>
<evidence type="ECO:0000313" key="5">
    <source>
        <dbReference type="Proteomes" id="UP000237466"/>
    </source>
</evidence>
<dbReference type="Proteomes" id="UP000263418">
    <property type="component" value="Chromosome 2"/>
</dbReference>
<sequence>MAYKGRIAQWSHDKGNGFIKIDGSGEMVYFNKAEVIGSATLDDVVTFEVERNKHGQVVAVAVQKAFVFSFAIAVAIIFLTAVFAGIWLFRYPALAVLHYFFISAVTFVICAFDVSAAKEGNPRVPEMVLYILALIGGWPGAFFAHVVLSHKVGNTPFMVMSWLMALVNMAGFAWTLTDYGKSYLYLILDRLPLHLIPGFA</sequence>
<dbReference type="SUPFAM" id="SSF50249">
    <property type="entry name" value="Nucleic acid-binding proteins"/>
    <property type="match status" value="1"/>
</dbReference>
<feature type="transmembrane region" description="Helical" evidence="1">
    <location>
        <begin position="65"/>
        <end position="89"/>
    </location>
</feature>
<dbReference type="Pfam" id="PF06961">
    <property type="entry name" value="DUF1294"/>
    <property type="match status" value="1"/>
</dbReference>
<accession>A0A1V8MS16</accession>
<reference evidence="3" key="4">
    <citation type="submission" date="2019-01" db="EMBL/GenBank/DDBJ databases">
        <authorList>
            <consortium name="NCBI Pathogen Detection Project"/>
        </authorList>
    </citation>
    <scope>NUCLEOTIDE SEQUENCE</scope>
    <source>
        <strain evidence="3">BCW_3452</strain>
    </source>
</reference>
<evidence type="ECO:0000313" key="2">
    <source>
        <dbReference type="EMBL" id="AXX61817.1"/>
    </source>
</evidence>